<dbReference type="PANTHER" id="PTHR36978:SF4">
    <property type="entry name" value="P-LOOP CONTAINING NUCLEOSIDE TRIPHOSPHATE HYDROLASE PROTEIN"/>
    <property type="match status" value="1"/>
</dbReference>
<dbReference type="InterPro" id="IPR040632">
    <property type="entry name" value="Sulfotransfer_4"/>
</dbReference>
<dbReference type="Gene3D" id="3.40.50.300">
    <property type="entry name" value="P-loop containing nucleotide triphosphate hydrolases"/>
    <property type="match status" value="1"/>
</dbReference>
<accession>A0A1I3SHE7</accession>
<dbReference type="PANTHER" id="PTHR36978">
    <property type="entry name" value="P-LOOP CONTAINING NUCLEOTIDE TRIPHOSPHATE HYDROLASE"/>
    <property type="match status" value="1"/>
</dbReference>
<dbReference type="Pfam" id="PF17784">
    <property type="entry name" value="Sulfotransfer_4"/>
    <property type="match status" value="1"/>
</dbReference>
<dbReference type="STRING" id="576117.SAMN04488138_106209"/>
<gene>
    <name evidence="1" type="ORF">SAMN04488138_106209</name>
</gene>
<organism evidence="1 2">
    <name type="scientific">Celeribacter halophilus</name>
    <dbReference type="NCBI Taxonomy" id="576117"/>
    <lineage>
        <taxon>Bacteria</taxon>
        <taxon>Pseudomonadati</taxon>
        <taxon>Pseudomonadota</taxon>
        <taxon>Alphaproteobacteria</taxon>
        <taxon>Rhodobacterales</taxon>
        <taxon>Roseobacteraceae</taxon>
        <taxon>Celeribacter</taxon>
    </lineage>
</organism>
<dbReference type="RefSeq" id="WP_066606769.1">
    <property type="nucleotide sequence ID" value="NZ_FORY01000006.1"/>
</dbReference>
<reference evidence="1 2" key="1">
    <citation type="submission" date="2016-10" db="EMBL/GenBank/DDBJ databases">
        <authorList>
            <person name="de Groot N.N."/>
        </authorList>
    </citation>
    <scope>NUCLEOTIDE SEQUENCE [LARGE SCALE GENOMIC DNA]</scope>
    <source>
        <strain evidence="1 2">CGMCC 1.8891</strain>
    </source>
</reference>
<dbReference type="GeneID" id="98665341"/>
<dbReference type="Proteomes" id="UP000183299">
    <property type="component" value="Unassembled WGS sequence"/>
</dbReference>
<dbReference type="InterPro" id="IPR027417">
    <property type="entry name" value="P-loop_NTPase"/>
</dbReference>
<protein>
    <recommendedName>
        <fullName evidence="3">Sulfotransferase family protein</fullName>
    </recommendedName>
</protein>
<dbReference type="EMBL" id="FORY01000006">
    <property type="protein sequence ID" value="SFJ57860.1"/>
    <property type="molecule type" value="Genomic_DNA"/>
</dbReference>
<name>A0A1I3SHE7_9RHOB</name>
<evidence type="ECO:0000313" key="1">
    <source>
        <dbReference type="EMBL" id="SFJ57860.1"/>
    </source>
</evidence>
<sequence length="223" mass="25106">MTVLTPYSKRQNAPRATSPLIIQIGFNRCGTLSFHRMMKDNGIPALHWQEPGGRNVAQMMLNNLSFGRKPFDGFDGVLAFSDIAFLNGQIMIEGGRLFRTLHAAYPDAYFFFNTRDKSDWIASRAAHANGTFLKRFCKMSGLDEAGAKAAWGEMFDQHTAEVQSYFATATARFLRFDLDHDGPEKIADWLAPDYTIDTAHWGHYNKNSRSRDMRVLEGQGALG</sequence>
<dbReference type="SUPFAM" id="SSF52540">
    <property type="entry name" value="P-loop containing nucleoside triphosphate hydrolases"/>
    <property type="match status" value="1"/>
</dbReference>
<evidence type="ECO:0000313" key="2">
    <source>
        <dbReference type="Proteomes" id="UP000183299"/>
    </source>
</evidence>
<proteinExistence type="predicted"/>
<dbReference type="AlphaFoldDB" id="A0A1I3SHE7"/>
<dbReference type="OrthoDB" id="7976614at2"/>
<evidence type="ECO:0008006" key="3">
    <source>
        <dbReference type="Google" id="ProtNLM"/>
    </source>
</evidence>
<keyword evidence="2" id="KW-1185">Reference proteome</keyword>